<keyword evidence="2" id="KW-1185">Reference proteome</keyword>
<dbReference type="InterPro" id="IPR027417">
    <property type="entry name" value="P-loop_NTPase"/>
</dbReference>
<dbReference type="SUPFAM" id="SSF52540">
    <property type="entry name" value="P-loop containing nucleoside triphosphate hydrolases"/>
    <property type="match status" value="1"/>
</dbReference>
<sequence>MRIVITRVVMMKMIIIITKKIMKMIQEKENMFLHLIIFSKMMFIQFRMFTGFSLIISGETGCGKTALIEYLFRDIFKLSIYCFIFDELNTAPKYCIPIFKYLFIDRLFEGKNTIKH</sequence>
<dbReference type="AlphaFoldDB" id="A0A9Q0L8U6"/>
<organism evidence="1 2">
    <name type="scientific">Anaeramoeba ignava</name>
    <name type="common">Anaerobic marine amoeba</name>
    <dbReference type="NCBI Taxonomy" id="1746090"/>
    <lineage>
        <taxon>Eukaryota</taxon>
        <taxon>Metamonada</taxon>
        <taxon>Anaeramoebidae</taxon>
        <taxon>Anaeramoeba</taxon>
    </lineage>
</organism>
<evidence type="ECO:0000313" key="1">
    <source>
        <dbReference type="EMBL" id="KAJ5067975.1"/>
    </source>
</evidence>
<evidence type="ECO:0000313" key="2">
    <source>
        <dbReference type="Proteomes" id="UP001149090"/>
    </source>
</evidence>
<proteinExistence type="predicted"/>
<dbReference type="Proteomes" id="UP001149090">
    <property type="component" value="Unassembled WGS sequence"/>
</dbReference>
<gene>
    <name evidence="1" type="ORF">M0811_12782</name>
</gene>
<name>A0A9Q0L8U6_ANAIG</name>
<protein>
    <submittedName>
        <fullName evidence="1">Uncharacterized protein</fullName>
    </submittedName>
</protein>
<accession>A0A9Q0L8U6</accession>
<comment type="caution">
    <text evidence="1">The sequence shown here is derived from an EMBL/GenBank/DDBJ whole genome shotgun (WGS) entry which is preliminary data.</text>
</comment>
<dbReference type="EMBL" id="JAPDFW010000123">
    <property type="protein sequence ID" value="KAJ5067975.1"/>
    <property type="molecule type" value="Genomic_DNA"/>
</dbReference>
<dbReference type="OrthoDB" id="2423195at2759"/>
<reference evidence="1" key="1">
    <citation type="submission" date="2022-10" db="EMBL/GenBank/DDBJ databases">
        <title>Novel sulphate-reducing endosymbionts in the free-living metamonad Anaeramoeba.</title>
        <authorList>
            <person name="Jerlstrom-Hultqvist J."/>
            <person name="Cepicka I."/>
            <person name="Gallot-Lavallee L."/>
            <person name="Salas-Leiva D."/>
            <person name="Curtis B.A."/>
            <person name="Zahonova K."/>
            <person name="Pipaliya S."/>
            <person name="Dacks J."/>
            <person name="Roger A.J."/>
        </authorList>
    </citation>
    <scope>NUCLEOTIDE SEQUENCE</scope>
    <source>
        <strain evidence="1">BMAN</strain>
    </source>
</reference>